<evidence type="ECO:0000313" key="1">
    <source>
        <dbReference type="EMBL" id="KAJ3806028.1"/>
    </source>
</evidence>
<accession>A0ACC1TN63</accession>
<evidence type="ECO:0000313" key="2">
    <source>
        <dbReference type="Proteomes" id="UP001163835"/>
    </source>
</evidence>
<dbReference type="EMBL" id="MU795487">
    <property type="protein sequence ID" value="KAJ3806028.1"/>
    <property type="molecule type" value="Genomic_DNA"/>
</dbReference>
<organism evidence="1 2">
    <name type="scientific">Lentinula aff. lateritia</name>
    <dbReference type="NCBI Taxonomy" id="2804960"/>
    <lineage>
        <taxon>Eukaryota</taxon>
        <taxon>Fungi</taxon>
        <taxon>Dikarya</taxon>
        <taxon>Basidiomycota</taxon>
        <taxon>Agaricomycotina</taxon>
        <taxon>Agaricomycetes</taxon>
        <taxon>Agaricomycetidae</taxon>
        <taxon>Agaricales</taxon>
        <taxon>Marasmiineae</taxon>
        <taxon>Omphalotaceae</taxon>
        <taxon>Lentinula</taxon>
    </lineage>
</organism>
<reference evidence="1" key="1">
    <citation type="submission" date="2022-09" db="EMBL/GenBank/DDBJ databases">
        <title>A Global Phylogenomic Analysis of the Shiitake Genus Lentinula.</title>
        <authorList>
            <consortium name="DOE Joint Genome Institute"/>
            <person name="Sierra-Patev S."/>
            <person name="Min B."/>
            <person name="Naranjo-Ortiz M."/>
            <person name="Looney B."/>
            <person name="Konkel Z."/>
            <person name="Slot J.C."/>
            <person name="Sakamoto Y."/>
            <person name="Steenwyk J.L."/>
            <person name="Rokas A."/>
            <person name="Carro J."/>
            <person name="Camarero S."/>
            <person name="Ferreira P."/>
            <person name="Molpeceres G."/>
            <person name="Ruiz-Duenas F.J."/>
            <person name="Serrano A."/>
            <person name="Henrissat B."/>
            <person name="Drula E."/>
            <person name="Hughes K.W."/>
            <person name="Mata J.L."/>
            <person name="Ishikawa N.K."/>
            <person name="Vargas-Isla R."/>
            <person name="Ushijima S."/>
            <person name="Smith C.A."/>
            <person name="Ahrendt S."/>
            <person name="Andreopoulos W."/>
            <person name="He G."/>
            <person name="Labutti K."/>
            <person name="Lipzen A."/>
            <person name="Ng V."/>
            <person name="Riley R."/>
            <person name="Sandor L."/>
            <person name="Barry K."/>
            <person name="Martinez A.T."/>
            <person name="Xiao Y."/>
            <person name="Gibbons J.G."/>
            <person name="Terashima K."/>
            <person name="Grigoriev I.V."/>
            <person name="Hibbett D.S."/>
        </authorList>
    </citation>
    <scope>NUCLEOTIDE SEQUENCE</scope>
    <source>
        <strain evidence="1">TMI1499</strain>
    </source>
</reference>
<gene>
    <name evidence="1" type="ORF">F5876DRAFT_81123</name>
</gene>
<name>A0ACC1TN63_9AGAR</name>
<comment type="caution">
    <text evidence="1">The sequence shown here is derived from an EMBL/GenBank/DDBJ whole genome shotgun (WGS) entry which is preliminary data.</text>
</comment>
<proteinExistence type="predicted"/>
<protein>
    <submittedName>
        <fullName evidence="1">Uncharacterized protein</fullName>
    </submittedName>
</protein>
<sequence>MPSEYQTYLVKFAGRKISKIFNQTILFCSPSKLLHHSQPARSSRLFHTPFMFFCKMLILGIILASCLGVFASPVDIAKYSPRSGPSTTPLVAPTSDFSGLERRVDKLQPISTGFVIIPQSNKWFAELVSVPTSEVLYVLVLQGRNCFIKEGDDVTYKALRRAVIHQVTNLGIDLHIKIPQDPKELADILQKVSPGTHGCAWLIEVVNFLTRVAQTRGSEVGISKVEAENAINLIMSKENSLGIPSSCSGH</sequence>
<dbReference type="Proteomes" id="UP001163835">
    <property type="component" value="Unassembled WGS sequence"/>
</dbReference>
<keyword evidence="2" id="KW-1185">Reference proteome</keyword>